<dbReference type="SUPFAM" id="SSF52518">
    <property type="entry name" value="Thiamin diphosphate-binding fold (THDP-binding)"/>
    <property type="match status" value="2"/>
</dbReference>
<evidence type="ECO:0000256" key="14">
    <source>
        <dbReference type="ARBA" id="ARBA00023004"/>
    </source>
</evidence>
<dbReference type="SUPFAM" id="SSF55124">
    <property type="entry name" value="Nitrite/Sulfite reductase N-terminal domain-like"/>
    <property type="match status" value="2"/>
</dbReference>
<dbReference type="PANTHER" id="PTHR11493">
    <property type="entry name" value="SULFITE REDUCTASE [NADPH] SUBUNIT BETA-RELATED"/>
    <property type="match status" value="1"/>
</dbReference>
<evidence type="ECO:0000256" key="6">
    <source>
        <dbReference type="ARBA" id="ARBA00012604"/>
    </source>
</evidence>
<dbReference type="GO" id="GO:0004783">
    <property type="term" value="F:sulfite reductase (NADPH) activity"/>
    <property type="evidence" value="ECO:0007669"/>
    <property type="project" value="UniProtKB-EC"/>
</dbReference>
<dbReference type="InterPro" id="IPR029061">
    <property type="entry name" value="THDP-binding"/>
</dbReference>
<dbReference type="Proteomes" id="UP000294847">
    <property type="component" value="Chromosome 6"/>
</dbReference>
<name>A0A4P7NQS1_PYROR</name>
<dbReference type="GO" id="GO:0009337">
    <property type="term" value="C:sulfite reductase complex (NADPH)"/>
    <property type="evidence" value="ECO:0007669"/>
    <property type="project" value="InterPro"/>
</dbReference>
<dbReference type="GO" id="GO:0005737">
    <property type="term" value="C:cytoplasm"/>
    <property type="evidence" value="ECO:0007669"/>
    <property type="project" value="UniProtKB-SubCell"/>
</dbReference>
<comment type="function">
    <text evidence="18">Catalyzes the reduction of sulfite to sulfide, one of several activities required for the biosynthesis of L-cysteine from sulfate.</text>
</comment>
<reference evidence="23 24" key="1">
    <citation type="journal article" date="2019" name="Mol. Biol. Evol.">
        <title>Blast fungal genomes show frequent chromosomal changes, gene gains and losses, and effector gene turnover.</title>
        <authorList>
            <person name="Gomez Luciano L.B."/>
            <person name="Jason Tsai I."/>
            <person name="Chuma I."/>
            <person name="Tosa Y."/>
            <person name="Chen Y.H."/>
            <person name="Li J.Y."/>
            <person name="Li M.Y."/>
            <person name="Jade Lu M.Y."/>
            <person name="Nakayashiki H."/>
            <person name="Li W.H."/>
        </authorList>
    </citation>
    <scope>NUCLEOTIDE SEQUENCE [LARGE SCALE GENOMIC DNA]</scope>
    <source>
        <strain evidence="23">MZ5-1-6</strain>
    </source>
</reference>
<evidence type="ECO:0000256" key="15">
    <source>
        <dbReference type="ARBA" id="ARBA00023014"/>
    </source>
</evidence>
<dbReference type="FunFam" id="3.40.50.920:FF:000007">
    <property type="entry name" value="Pyruvate:ferredoxin (Flavodoxin) oxidoreductase"/>
    <property type="match status" value="1"/>
</dbReference>
<dbReference type="PROSITE" id="PS00365">
    <property type="entry name" value="NIR_SIR"/>
    <property type="match status" value="1"/>
</dbReference>
<comment type="subcellular location">
    <subcellularLocation>
        <location evidence="3">Cytoplasm</location>
    </subcellularLocation>
</comment>
<dbReference type="SUPFAM" id="SSF52218">
    <property type="entry name" value="Flavoproteins"/>
    <property type="match status" value="1"/>
</dbReference>
<evidence type="ECO:0000259" key="22">
    <source>
        <dbReference type="PROSITE" id="PS50902"/>
    </source>
</evidence>
<evidence type="ECO:0000256" key="8">
    <source>
        <dbReference type="ARBA" id="ARBA00022490"/>
    </source>
</evidence>
<keyword evidence="15" id="KW-0411">Iron-sulfur</keyword>
<comment type="cofactor">
    <cofactor evidence="2">
        <name>[4Fe-4S] cluster</name>
        <dbReference type="ChEBI" id="CHEBI:49883"/>
    </cofactor>
</comment>
<dbReference type="FunFam" id="3.30.413.10:FF:000003">
    <property type="entry name" value="Sulfite reductase [NADPH] hemoprotein beta-component"/>
    <property type="match status" value="1"/>
</dbReference>
<dbReference type="SUPFAM" id="SSF56014">
    <property type="entry name" value="Nitrite and sulphite reductase 4Fe-4S domain-like"/>
    <property type="match status" value="2"/>
</dbReference>
<evidence type="ECO:0000256" key="12">
    <source>
        <dbReference type="ARBA" id="ARBA00022857"/>
    </source>
</evidence>
<dbReference type="SUPFAM" id="SSF52922">
    <property type="entry name" value="TK C-terminal domain-like"/>
    <property type="match status" value="1"/>
</dbReference>
<dbReference type="FunFam" id="3.40.50.360:FF:000016">
    <property type="entry name" value="Sulfite reductase subunit beta"/>
    <property type="match status" value="1"/>
</dbReference>
<dbReference type="Pfam" id="PF01077">
    <property type="entry name" value="NIR_SIR"/>
    <property type="match status" value="1"/>
</dbReference>
<evidence type="ECO:0000256" key="18">
    <source>
        <dbReference type="ARBA" id="ARBA00057613"/>
    </source>
</evidence>
<dbReference type="FunFam" id="3.90.480.20:FF:000012">
    <property type="entry name" value="Sulfite reductase beta subunit"/>
    <property type="match status" value="1"/>
</dbReference>
<evidence type="ECO:0000256" key="19">
    <source>
        <dbReference type="ARBA" id="ARBA00063391"/>
    </source>
</evidence>
<keyword evidence="9" id="KW-0028">Amino-acid biosynthesis</keyword>
<evidence type="ECO:0000256" key="20">
    <source>
        <dbReference type="ARBA" id="ARBA00067595"/>
    </source>
</evidence>
<keyword evidence="12" id="KW-0521">NADP</keyword>
<dbReference type="NCBIfam" id="TIGR02041">
    <property type="entry name" value="CysI"/>
    <property type="match status" value="1"/>
</dbReference>
<dbReference type="GO" id="GO:0050661">
    <property type="term" value="F:NADP binding"/>
    <property type="evidence" value="ECO:0007669"/>
    <property type="project" value="InterPro"/>
</dbReference>
<protein>
    <recommendedName>
        <fullName evidence="20">Sulfite reductase [NADPH] subunit beta</fullName>
        <ecNumber evidence="6">1.8.1.2</ecNumber>
    </recommendedName>
</protein>
<dbReference type="Pfam" id="PF01855">
    <property type="entry name" value="POR_N"/>
    <property type="match status" value="1"/>
</dbReference>
<dbReference type="Gene3D" id="3.40.50.360">
    <property type="match status" value="1"/>
</dbReference>
<comment type="pathway">
    <text evidence="4">Sulfur metabolism; hydrogen sulfide biosynthesis; hydrogen sulfide from sulfite (NADPH route): step 1/1.</text>
</comment>
<feature type="compositionally biased region" description="Low complexity" evidence="21">
    <location>
        <begin position="251"/>
        <end position="278"/>
    </location>
</feature>
<dbReference type="InterPro" id="IPR045854">
    <property type="entry name" value="NO2/SO3_Rdtase_4Fe4S_sf"/>
</dbReference>
<accession>A0A4P7NQS1</accession>
<sequence>MAAAPGSISTPEEAVARIAYISSDVVISVQPSLATETDFSRYLKSAAARKEPSLVAKNPNNVPEIQSVRHNADPLLSVFTPIRSGRFVSVTTTSNILLPAIAHLYKLAEYPVVIHVALHPDRFPDFSSITAIRNSGWTFLQSESIQEAQDMAMTAHALAIRSGKGVIHFYSPWVLSNDEPVEREGLAVIREILDIDSVRRYQSAPISASGLYADDGRTVLASDQPEQVPSGAASAPLNGLSSGAISHATSQANSSQVSVKSSENSTSATPHSTSSATTIEAPPTAVSSDDIYKYVTSIWAQLESLSGRKYSPFEYSGPPTAENCLFVFGADAGLLGSAIDEAKSGDVYAKAGILTPRLYRPWLGAKLLEAIPKSVKKIAVLEQISKRTTKWGPILIDVLTSVKSGPGGVETIVGYHVGYINNETVKQALRGICQNLALDKPVQNLEVGSREGPQEADKYALEKPKLETAYTKILDQLFGTRLYTANAIDSDNAGISATISATPEFGFGALLARKEHRHRFVSEAKEAATSGVFLTEKPKRLLTNWAIHSDDPKKIDAAAEDLISELTLENSTAARKLLKNQAFFRRQSLWLVGSDAWAYDLGNSGVHHVLASGENVNMLIIDSQPYSEHTAADANKRKKDIGLYAMNFGNAYVASVAAYSSYTQVLQAMDEADKFNGPSIVLAYLPYNGEHDSPLTVLQETKKAVDLGYWPLYRWNPDNEKQGLPTFSLDSERIKKELKAFLDRDNHLTQLMKKEPSFGASLAQDFGTEVRAQQKRRARDAYNQLLEGLFGAPLTILFGSDNGNAQSLAKRLGNRGRQRGLKTTVMAMEDYPVEDLPTEENIVILTSTAGQGEFPQNGKPFWDAIKDSTELDLASVRFSVFALGDSHYWPRKEDKIYYNKPGKDLDRVLANFGAQRLAEIGLGDDQDPDGYQTGYAEWEPKIWQALGVDNVEGLPEEPAPITNEDIKLASNYLRGTIVEGLNDNSTGAISAADGQLTKFHGTYMQDDRDVRDERKAQGLEPAYSFMIRCRLPGGVSTPQQWVQMDDIATKLGNETMKLTTRQTFQFHGVVKGKLKPAMQAINRALMTTIAACGDVNRNVMCSSLPTQSEYHREVYACSQKISDHLLPSTTAYHEIWLTDDNDKKTMVAGDAVQDFEPLYGPTYLPRKFKITIAIPPHNDTDVYAHDIGLIAIKGKDGHLEGFNLLAGGGMGATHNNKKTYPQTGRSFGYVSKDQVHIACEKVMLVQRDHGDRKNRKHARLKYTIDDMGVDVFRGKVEELWGQKFEEARPFHFDSNIDTFGWQRDEKGLNHFTLFIENGRIEDTAEFQMKTGLREIAKVHKGEFRLTGNQHVILSNVADEDLDNMKALLKKYKLDNIQFSGLRLSSSACVAFPTCGLAMAESERYLPVLIDKLEACLEENGLKQDSIVMRMTGCPNGCARPWLAEVAFVGKAYGAYNMYLGGGYHGQRLNKLYRSSIKEDEILAIMKPLLKRYALEREEGERFGDFCIRAGVIKATTDGQNFHNDVAEEESDEE</sequence>
<dbReference type="InterPro" id="IPR005117">
    <property type="entry name" value="NiRdtase/SiRdtase_haem-b_fer"/>
</dbReference>
<comment type="similarity">
    <text evidence="5">Belongs to the nitrite and sulfite reductase 4Fe-4S domain family.</text>
</comment>
<evidence type="ECO:0000256" key="3">
    <source>
        <dbReference type="ARBA" id="ARBA00004496"/>
    </source>
</evidence>
<keyword evidence="8" id="KW-0963">Cytoplasm</keyword>
<organism evidence="23 24">
    <name type="scientific">Pyricularia oryzae</name>
    <name type="common">Rice blast fungus</name>
    <name type="synonym">Magnaporthe oryzae</name>
    <dbReference type="NCBI Taxonomy" id="318829"/>
    <lineage>
        <taxon>Eukaryota</taxon>
        <taxon>Fungi</taxon>
        <taxon>Dikarya</taxon>
        <taxon>Ascomycota</taxon>
        <taxon>Pezizomycotina</taxon>
        <taxon>Sordariomycetes</taxon>
        <taxon>Sordariomycetidae</taxon>
        <taxon>Magnaporthales</taxon>
        <taxon>Pyriculariaceae</taxon>
        <taxon>Pyricularia</taxon>
    </lineage>
</organism>
<keyword evidence="11" id="KW-0479">Metal-binding</keyword>
<dbReference type="InterPro" id="IPR006067">
    <property type="entry name" value="NO2/SO3_Rdtase_4Fe4S_dom"/>
</dbReference>
<dbReference type="InterPro" id="IPR009014">
    <property type="entry name" value="Transketo_C/PFOR_II"/>
</dbReference>
<dbReference type="PROSITE" id="PS50902">
    <property type="entry name" value="FLAVODOXIN_LIKE"/>
    <property type="match status" value="1"/>
</dbReference>
<evidence type="ECO:0000313" key="24">
    <source>
        <dbReference type="Proteomes" id="UP000294847"/>
    </source>
</evidence>
<keyword evidence="10" id="KW-0349">Heme</keyword>
<dbReference type="InterPro" id="IPR008254">
    <property type="entry name" value="Flavodoxin/NO_synth"/>
</dbReference>
<dbReference type="InterPro" id="IPR006066">
    <property type="entry name" value="NO2/SO3_Rdtase_FeS/sirohaem_BS"/>
</dbReference>
<dbReference type="InterPro" id="IPR036136">
    <property type="entry name" value="Nit/Sulf_reduc_fer-like_dom_sf"/>
</dbReference>
<dbReference type="InterPro" id="IPR029039">
    <property type="entry name" value="Flavoprotein-like_sf"/>
</dbReference>
<dbReference type="FunFam" id="3.40.50.970:FF:000051">
    <property type="entry name" value="Sulfite reductase beta subunit"/>
    <property type="match status" value="1"/>
</dbReference>
<evidence type="ECO:0000256" key="17">
    <source>
        <dbReference type="ARBA" id="ARBA00052219"/>
    </source>
</evidence>
<dbReference type="Pfam" id="PF03460">
    <property type="entry name" value="NIR_SIR_ferr"/>
    <property type="match status" value="2"/>
</dbReference>
<dbReference type="Gene3D" id="3.40.50.970">
    <property type="match status" value="2"/>
</dbReference>
<dbReference type="EMBL" id="CP034209">
    <property type="protein sequence ID" value="QBZ64572.1"/>
    <property type="molecule type" value="Genomic_DNA"/>
</dbReference>
<dbReference type="Pfam" id="PF00258">
    <property type="entry name" value="Flavodoxin_1"/>
    <property type="match status" value="1"/>
</dbReference>
<dbReference type="InterPro" id="IPR011786">
    <property type="entry name" value="CysI"/>
</dbReference>
<dbReference type="PRINTS" id="PR00369">
    <property type="entry name" value="FLAVODOXIN"/>
</dbReference>
<dbReference type="PANTHER" id="PTHR11493:SF47">
    <property type="entry name" value="SULFITE REDUCTASE [NADPH] SUBUNIT BETA"/>
    <property type="match status" value="1"/>
</dbReference>
<comment type="catalytic activity">
    <reaction evidence="17">
        <text>hydrogen sulfide + 3 NADP(+) + 3 H2O = sulfite + 3 NADPH + 4 H(+)</text>
        <dbReference type="Rhea" id="RHEA:13801"/>
        <dbReference type="ChEBI" id="CHEBI:15377"/>
        <dbReference type="ChEBI" id="CHEBI:15378"/>
        <dbReference type="ChEBI" id="CHEBI:17359"/>
        <dbReference type="ChEBI" id="CHEBI:29919"/>
        <dbReference type="ChEBI" id="CHEBI:57783"/>
        <dbReference type="ChEBI" id="CHEBI:58349"/>
        <dbReference type="EC" id="1.8.1.2"/>
    </reaction>
</comment>
<dbReference type="InterPro" id="IPR001094">
    <property type="entry name" value="Flavdoxin-like"/>
</dbReference>
<dbReference type="GO" id="GO:0010181">
    <property type="term" value="F:FMN binding"/>
    <property type="evidence" value="ECO:0007669"/>
    <property type="project" value="InterPro"/>
</dbReference>
<keyword evidence="16" id="KW-0198">Cysteine biosynthesis</keyword>
<comment type="cofactor">
    <cofactor evidence="1">
        <name>siroheme</name>
        <dbReference type="ChEBI" id="CHEBI:60052"/>
    </cofactor>
</comment>
<evidence type="ECO:0000256" key="4">
    <source>
        <dbReference type="ARBA" id="ARBA00004774"/>
    </source>
</evidence>
<dbReference type="GO" id="GO:0050311">
    <property type="term" value="F:sulfite reductase (ferredoxin) activity"/>
    <property type="evidence" value="ECO:0007669"/>
    <property type="project" value="TreeGrafter"/>
</dbReference>
<dbReference type="HAMAP" id="MF_01540">
    <property type="entry name" value="CysI"/>
    <property type="match status" value="1"/>
</dbReference>
<evidence type="ECO:0000256" key="10">
    <source>
        <dbReference type="ARBA" id="ARBA00022617"/>
    </source>
</evidence>
<dbReference type="FunFam" id="3.30.413.10:FF:000004">
    <property type="entry name" value="Sulfite reductase [NADPH] hemoprotein beta-component"/>
    <property type="match status" value="1"/>
</dbReference>
<dbReference type="CDD" id="cd07034">
    <property type="entry name" value="TPP_PYR_PFOR_IOR-alpha_like"/>
    <property type="match status" value="1"/>
</dbReference>
<proteinExistence type="inferred from homology"/>
<dbReference type="PRINTS" id="PR00397">
    <property type="entry name" value="SIROHAEM"/>
</dbReference>
<evidence type="ECO:0000256" key="13">
    <source>
        <dbReference type="ARBA" id="ARBA00023002"/>
    </source>
</evidence>
<dbReference type="Gene3D" id="3.40.50.920">
    <property type="match status" value="1"/>
</dbReference>
<dbReference type="InterPro" id="IPR002880">
    <property type="entry name" value="Pyrv_Fd/Flavodoxin_OxRdtase_N"/>
</dbReference>
<dbReference type="GO" id="GO:0046872">
    <property type="term" value="F:metal ion binding"/>
    <property type="evidence" value="ECO:0007669"/>
    <property type="project" value="UniProtKB-KW"/>
</dbReference>
<evidence type="ECO:0000256" key="21">
    <source>
        <dbReference type="SAM" id="MobiDB-lite"/>
    </source>
</evidence>
<evidence type="ECO:0000313" key="23">
    <source>
        <dbReference type="EMBL" id="QBZ64572.1"/>
    </source>
</evidence>
<dbReference type="NCBIfam" id="NF010029">
    <property type="entry name" value="PRK13504.1"/>
    <property type="match status" value="1"/>
</dbReference>
<evidence type="ECO:0000256" key="9">
    <source>
        <dbReference type="ARBA" id="ARBA00022605"/>
    </source>
</evidence>
<evidence type="ECO:0000256" key="2">
    <source>
        <dbReference type="ARBA" id="ARBA00001966"/>
    </source>
</evidence>
<dbReference type="Gene3D" id="3.90.480.20">
    <property type="match status" value="1"/>
</dbReference>
<dbReference type="GO" id="GO:0000103">
    <property type="term" value="P:sulfate assimilation"/>
    <property type="evidence" value="ECO:0007669"/>
    <property type="project" value="TreeGrafter"/>
</dbReference>
<dbReference type="GO" id="GO:0020037">
    <property type="term" value="F:heme binding"/>
    <property type="evidence" value="ECO:0007669"/>
    <property type="project" value="InterPro"/>
</dbReference>
<feature type="domain" description="Flavodoxin-like" evidence="22">
    <location>
        <begin position="794"/>
        <end position="943"/>
    </location>
</feature>
<keyword evidence="14" id="KW-0408">Iron</keyword>
<gene>
    <name evidence="23" type="ORF">PoMZ_06270</name>
</gene>
<dbReference type="InterPro" id="IPR045169">
    <property type="entry name" value="NO2/SO3_Rdtase_4Fe4S_prot"/>
</dbReference>
<keyword evidence="13" id="KW-0560">Oxidoreductase</keyword>
<dbReference type="GO" id="GO:0051539">
    <property type="term" value="F:4 iron, 4 sulfur cluster binding"/>
    <property type="evidence" value="ECO:0007669"/>
    <property type="project" value="UniProtKB-KW"/>
</dbReference>
<evidence type="ECO:0000256" key="1">
    <source>
        <dbReference type="ARBA" id="ARBA00001929"/>
    </source>
</evidence>
<evidence type="ECO:0000256" key="7">
    <source>
        <dbReference type="ARBA" id="ARBA00022485"/>
    </source>
</evidence>
<evidence type="ECO:0000256" key="11">
    <source>
        <dbReference type="ARBA" id="ARBA00022723"/>
    </source>
</evidence>
<evidence type="ECO:0000256" key="5">
    <source>
        <dbReference type="ARBA" id="ARBA00010429"/>
    </source>
</evidence>
<dbReference type="Gene3D" id="3.30.413.10">
    <property type="entry name" value="Sulfite Reductase Hemoprotein, domain 1"/>
    <property type="match status" value="2"/>
</dbReference>
<evidence type="ECO:0000256" key="16">
    <source>
        <dbReference type="ARBA" id="ARBA00023192"/>
    </source>
</evidence>
<keyword evidence="7" id="KW-0004">4Fe-4S</keyword>
<dbReference type="EC" id="1.8.1.2" evidence="6"/>
<comment type="subunit">
    <text evidence="19">Alpha(2)-beta(2). The alpha component is a flavoprotein, the beta component is a hemoprotein.</text>
</comment>
<feature type="region of interest" description="Disordered" evidence="21">
    <location>
        <begin position="251"/>
        <end position="281"/>
    </location>
</feature>
<dbReference type="GO" id="GO:0019344">
    <property type="term" value="P:cysteine biosynthetic process"/>
    <property type="evidence" value="ECO:0007669"/>
    <property type="project" value="UniProtKB-KW"/>
</dbReference>
<dbReference type="Gene3D" id="3.90.480.10">
    <property type="entry name" value="Sulfite Reductase Hemoprotein,Domain 2"/>
    <property type="match status" value="1"/>
</dbReference>